<keyword evidence="7 17" id="KW-0732">Signal</keyword>
<dbReference type="SUPFAM" id="SSF52058">
    <property type="entry name" value="L domain-like"/>
    <property type="match status" value="3"/>
</dbReference>
<dbReference type="Gene3D" id="3.80.10.10">
    <property type="entry name" value="Ribonuclease Inhibitor"/>
    <property type="match status" value="3"/>
</dbReference>
<sequence length="1041" mass="115815">MKLVLILLLLQHLSMLLVSALNSDGFTLLSLMRHWTSVPPSIASGWNASDSTPCSWDGIQCNSRTHNVISLNLSGYTISGQLGPEIAHLAHLQTLDLGNNHFLGAIPSELSNCTLLETLDLSENYFTREIPYSLKNLHNLKLLSIYYNSLNGEIAEGLFQIPHLETIYLDQNSFTGLIPSEIGNLSKASKLWLDSNLLSGTIPDSIGNCSELKEFCLSENKLVGLLPQSLNFLDNLVILDVSNNSLEGNIHLGLGNCKNLETLVLSYNRFAGGLPQGLGNCSSLDQLAIVGSNLTGNIPPSFGLLDKLSILYLTENHLSGRIPSELGKCRSLKELKLYRNQLDWEIPSELGMLSELQNLELFENHLTSEIPISIWKIQSLQHVFLYRNNHSGELPMELTQLKHLESIILYDNQFFGVIPQSLGVNSSINILDLTDNQFTGNIPPNLCFGKRLRVLNLGHNRFQGSIPSDIGNCPTLWRLIIYRNNLSGLLPEFPENPSLSHVNISDNNITGKIPSSLGNCSNIFFPPELVNPVNLTEVFLAHNRLQGCLPPQLSNCKKLYKFDVGFNSLNCSIPSSFSNWTKLKRLSLLRMGGNVLAGEITSSIGSLSNLQYGLDIRSNGLIGHIPQELGDLSKLESLDISSNNLTGRLDDLNRMQSLLEVNISYNGFTGAIPEKLMKLLNSSPSSFLGNPGLCVNCPVSDGLNCIGNSNFRACARNSNDGKILSKTEIAMIALGSSLGVFLLLGLACVFLFCRRRKQHEQLGRESMQEDKSHVNQIVEATENLNDRYIVGRGAHGAVFMAELSPANVFAVKKLVFSDQEDGNRSMIREIQTIEKIRHRNLVKVEHFWFRKDYGLILYRYMENGNLHDVLYATNPPRKLECSVRCKIAVGTAHGLAYLHYDCDPPILHRDIKPQNILLDTEMEPHISDFCIAKISHLQHLCRWLVHLVTLHQPADSSFMEEIDIVGWVRSIWSETQDITAILDSRLMEETLDSSTAEQIVGVLLIALKCTGKKPSSRPTVRDVVKQLLDVKSPKRSRHSRV</sequence>
<keyword evidence="6 16" id="KW-0812">Transmembrane</keyword>
<protein>
    <recommendedName>
        <fullName evidence="18">Protein kinase domain-containing protein</fullName>
    </recommendedName>
</protein>
<comment type="similarity">
    <text evidence="3">Belongs to the protein kinase superfamily. Ser/Thr protein kinase family.</text>
</comment>
<evidence type="ECO:0000313" key="20">
    <source>
        <dbReference type="Proteomes" id="UP001174677"/>
    </source>
</evidence>
<dbReference type="Pfam" id="PF00560">
    <property type="entry name" value="LRR_1"/>
    <property type="match status" value="11"/>
</dbReference>
<evidence type="ECO:0000256" key="17">
    <source>
        <dbReference type="SAM" id="SignalP"/>
    </source>
</evidence>
<evidence type="ECO:0000256" key="9">
    <source>
        <dbReference type="ARBA" id="ARBA00022741"/>
    </source>
</evidence>
<dbReference type="Proteomes" id="UP001174677">
    <property type="component" value="Chromosome 6"/>
</dbReference>
<reference evidence="19" key="1">
    <citation type="journal article" date="2023" name="Plant Biotechnol. J.">
        <title>Chromosome-level wild Hevea brasiliensis genome provides new tools for genomic-assisted breeding and valuable loci to elevate rubber yield.</title>
        <authorList>
            <person name="Cheng H."/>
            <person name="Song X."/>
            <person name="Hu Y."/>
            <person name="Wu T."/>
            <person name="Yang Q."/>
            <person name="An Z."/>
            <person name="Feng S."/>
            <person name="Deng Z."/>
            <person name="Wu W."/>
            <person name="Zeng X."/>
            <person name="Tu M."/>
            <person name="Wang X."/>
            <person name="Huang H."/>
        </authorList>
    </citation>
    <scope>NUCLEOTIDE SEQUENCE</scope>
    <source>
        <strain evidence="19">MT/VB/25A 57/8</strain>
    </source>
</reference>
<evidence type="ECO:0000256" key="6">
    <source>
        <dbReference type="ARBA" id="ARBA00022692"/>
    </source>
</evidence>
<keyword evidence="12 16" id="KW-1133">Transmembrane helix</keyword>
<dbReference type="InterPro" id="IPR003591">
    <property type="entry name" value="Leu-rich_rpt_typical-subtyp"/>
</dbReference>
<feature type="binding site" evidence="15">
    <location>
        <position position="813"/>
    </location>
    <ligand>
        <name>ATP</name>
        <dbReference type="ChEBI" id="CHEBI:30616"/>
    </ligand>
</feature>
<evidence type="ECO:0000256" key="4">
    <source>
        <dbReference type="ARBA" id="ARBA00022614"/>
    </source>
</evidence>
<dbReference type="SMART" id="SM00369">
    <property type="entry name" value="LRR_TYP"/>
    <property type="match status" value="8"/>
</dbReference>
<dbReference type="InterPro" id="IPR013210">
    <property type="entry name" value="LRR_N_plant-typ"/>
</dbReference>
<dbReference type="PANTHER" id="PTHR48053">
    <property type="entry name" value="LEUCINE RICH REPEAT FAMILY PROTEIN, EXPRESSED"/>
    <property type="match status" value="1"/>
</dbReference>
<evidence type="ECO:0000256" key="7">
    <source>
        <dbReference type="ARBA" id="ARBA00022729"/>
    </source>
</evidence>
<feature type="signal peptide" evidence="17">
    <location>
        <begin position="1"/>
        <end position="20"/>
    </location>
</feature>
<dbReference type="Gene3D" id="1.10.510.10">
    <property type="entry name" value="Transferase(Phosphotransferase) domain 1"/>
    <property type="match status" value="2"/>
</dbReference>
<evidence type="ECO:0000256" key="11">
    <source>
        <dbReference type="ARBA" id="ARBA00022840"/>
    </source>
</evidence>
<dbReference type="InterPro" id="IPR011009">
    <property type="entry name" value="Kinase-like_dom_sf"/>
</dbReference>
<dbReference type="SMART" id="SM00220">
    <property type="entry name" value="S_TKc"/>
    <property type="match status" value="1"/>
</dbReference>
<dbReference type="InterPro" id="IPR000719">
    <property type="entry name" value="Prot_kinase_dom"/>
</dbReference>
<dbReference type="PROSITE" id="PS50011">
    <property type="entry name" value="PROTEIN_KINASE_DOM"/>
    <property type="match status" value="1"/>
</dbReference>
<dbReference type="InterPro" id="IPR001611">
    <property type="entry name" value="Leu-rich_rpt"/>
</dbReference>
<comment type="caution">
    <text evidence="19">The sequence shown here is derived from an EMBL/GenBank/DDBJ whole genome shotgun (WGS) entry which is preliminary data.</text>
</comment>
<comment type="subcellular location">
    <subcellularLocation>
        <location evidence="1">Cell membrane</location>
    </subcellularLocation>
    <subcellularLocation>
        <location evidence="2">Membrane</location>
        <topology evidence="2">Single-pass type I membrane protein</topology>
    </subcellularLocation>
</comment>
<evidence type="ECO:0000256" key="5">
    <source>
        <dbReference type="ARBA" id="ARBA00022679"/>
    </source>
</evidence>
<dbReference type="InterPro" id="IPR032675">
    <property type="entry name" value="LRR_dom_sf"/>
</dbReference>
<accession>A0ABQ9MG50</accession>
<keyword evidence="5" id="KW-0808">Transferase</keyword>
<evidence type="ECO:0000256" key="10">
    <source>
        <dbReference type="ARBA" id="ARBA00022777"/>
    </source>
</evidence>
<gene>
    <name evidence="19" type="ORF">P3X46_010739</name>
</gene>
<organism evidence="19 20">
    <name type="scientific">Hevea brasiliensis</name>
    <name type="common">Para rubber tree</name>
    <name type="synonym">Siphonia brasiliensis</name>
    <dbReference type="NCBI Taxonomy" id="3981"/>
    <lineage>
        <taxon>Eukaryota</taxon>
        <taxon>Viridiplantae</taxon>
        <taxon>Streptophyta</taxon>
        <taxon>Embryophyta</taxon>
        <taxon>Tracheophyta</taxon>
        <taxon>Spermatophyta</taxon>
        <taxon>Magnoliopsida</taxon>
        <taxon>eudicotyledons</taxon>
        <taxon>Gunneridae</taxon>
        <taxon>Pentapetalae</taxon>
        <taxon>rosids</taxon>
        <taxon>fabids</taxon>
        <taxon>Malpighiales</taxon>
        <taxon>Euphorbiaceae</taxon>
        <taxon>Crotonoideae</taxon>
        <taxon>Micrandreae</taxon>
        <taxon>Hevea</taxon>
    </lineage>
</organism>
<dbReference type="Pfam" id="PF08263">
    <property type="entry name" value="LRRNT_2"/>
    <property type="match status" value="1"/>
</dbReference>
<dbReference type="PANTHER" id="PTHR48053:SF159">
    <property type="entry name" value="PROTEIN KINASE DOMAIN-CONTAINING PROTEIN"/>
    <property type="match status" value="1"/>
</dbReference>
<evidence type="ECO:0000256" key="16">
    <source>
        <dbReference type="SAM" id="Phobius"/>
    </source>
</evidence>
<dbReference type="PROSITE" id="PS00107">
    <property type="entry name" value="PROTEIN_KINASE_ATP"/>
    <property type="match status" value="1"/>
</dbReference>
<feature type="transmembrane region" description="Helical" evidence="16">
    <location>
        <begin position="729"/>
        <end position="753"/>
    </location>
</feature>
<dbReference type="EMBL" id="JARPOI010000006">
    <property type="protein sequence ID" value="KAJ9178893.1"/>
    <property type="molecule type" value="Genomic_DNA"/>
</dbReference>
<proteinExistence type="inferred from homology"/>
<dbReference type="SUPFAM" id="SSF56112">
    <property type="entry name" value="Protein kinase-like (PK-like)"/>
    <property type="match status" value="1"/>
</dbReference>
<dbReference type="PROSITE" id="PS51450">
    <property type="entry name" value="LRR"/>
    <property type="match status" value="1"/>
</dbReference>
<dbReference type="PROSITE" id="PS00108">
    <property type="entry name" value="PROTEIN_KINASE_ST"/>
    <property type="match status" value="1"/>
</dbReference>
<evidence type="ECO:0000256" key="15">
    <source>
        <dbReference type="PROSITE-ProRule" id="PRU10141"/>
    </source>
</evidence>
<keyword evidence="9 15" id="KW-0547">Nucleotide-binding</keyword>
<keyword evidence="14" id="KW-0675">Receptor</keyword>
<feature type="chain" id="PRO_5045829256" description="Protein kinase domain-containing protein" evidence="17">
    <location>
        <begin position="21"/>
        <end position="1041"/>
    </location>
</feature>
<evidence type="ECO:0000256" key="8">
    <source>
        <dbReference type="ARBA" id="ARBA00022737"/>
    </source>
</evidence>
<evidence type="ECO:0000256" key="3">
    <source>
        <dbReference type="ARBA" id="ARBA00008684"/>
    </source>
</evidence>
<feature type="domain" description="Protein kinase" evidence="18">
    <location>
        <begin position="784"/>
        <end position="1041"/>
    </location>
</feature>
<evidence type="ECO:0000256" key="1">
    <source>
        <dbReference type="ARBA" id="ARBA00004236"/>
    </source>
</evidence>
<keyword evidence="20" id="KW-1185">Reference proteome</keyword>
<evidence type="ECO:0000256" key="13">
    <source>
        <dbReference type="ARBA" id="ARBA00023136"/>
    </source>
</evidence>
<name>A0ABQ9MG50_HEVBR</name>
<dbReference type="InterPro" id="IPR008271">
    <property type="entry name" value="Ser/Thr_kinase_AS"/>
</dbReference>
<evidence type="ECO:0000256" key="2">
    <source>
        <dbReference type="ARBA" id="ARBA00004479"/>
    </source>
</evidence>
<evidence type="ECO:0000256" key="12">
    <source>
        <dbReference type="ARBA" id="ARBA00022989"/>
    </source>
</evidence>
<keyword evidence="10" id="KW-0418">Kinase</keyword>
<evidence type="ECO:0000313" key="19">
    <source>
        <dbReference type="EMBL" id="KAJ9178893.1"/>
    </source>
</evidence>
<keyword evidence="11 15" id="KW-0067">ATP-binding</keyword>
<dbReference type="Gene3D" id="3.30.200.20">
    <property type="entry name" value="Phosphorylase Kinase, domain 1"/>
    <property type="match status" value="1"/>
</dbReference>
<evidence type="ECO:0000259" key="18">
    <source>
        <dbReference type="PROSITE" id="PS50011"/>
    </source>
</evidence>
<dbReference type="InterPro" id="IPR051716">
    <property type="entry name" value="Plant_RL_S/T_kinase"/>
</dbReference>
<dbReference type="InterPro" id="IPR017441">
    <property type="entry name" value="Protein_kinase_ATP_BS"/>
</dbReference>
<evidence type="ECO:0000256" key="14">
    <source>
        <dbReference type="ARBA" id="ARBA00023170"/>
    </source>
</evidence>
<keyword evidence="13 16" id="KW-0472">Membrane</keyword>
<dbReference type="Pfam" id="PF00069">
    <property type="entry name" value="Pkinase"/>
    <property type="match status" value="1"/>
</dbReference>
<keyword evidence="4" id="KW-0433">Leucine-rich repeat</keyword>
<keyword evidence="8" id="KW-0677">Repeat</keyword>